<gene>
    <name evidence="2" type="ORF">SPARVUS_LOCUS5138211</name>
</gene>
<dbReference type="Gene3D" id="2.60.40.10">
    <property type="entry name" value="Immunoglobulins"/>
    <property type="match status" value="3"/>
</dbReference>
<dbReference type="CDD" id="cd00096">
    <property type="entry name" value="Ig"/>
    <property type="match status" value="1"/>
</dbReference>
<feature type="domain" description="Ig-like" evidence="1">
    <location>
        <begin position="3"/>
        <end position="91"/>
    </location>
</feature>
<dbReference type="InterPro" id="IPR036179">
    <property type="entry name" value="Ig-like_dom_sf"/>
</dbReference>
<evidence type="ECO:0000259" key="1">
    <source>
        <dbReference type="PROSITE" id="PS50835"/>
    </source>
</evidence>
<dbReference type="InterPro" id="IPR013098">
    <property type="entry name" value="Ig_I-set"/>
</dbReference>
<accession>A0ABN9CHZ9</accession>
<feature type="domain" description="Ig-like" evidence="1">
    <location>
        <begin position="187"/>
        <end position="275"/>
    </location>
</feature>
<name>A0ABN9CHZ9_9NEOB</name>
<evidence type="ECO:0000313" key="2">
    <source>
        <dbReference type="EMBL" id="CAI9559745.1"/>
    </source>
</evidence>
<dbReference type="InterPro" id="IPR003599">
    <property type="entry name" value="Ig_sub"/>
</dbReference>
<keyword evidence="3" id="KW-1185">Reference proteome</keyword>
<protein>
    <recommendedName>
        <fullName evidence="1">Ig-like domain-containing protein</fullName>
    </recommendedName>
</protein>
<dbReference type="InterPro" id="IPR050958">
    <property type="entry name" value="Cell_Adh-Cytoskel_Orgn"/>
</dbReference>
<evidence type="ECO:0000313" key="3">
    <source>
        <dbReference type="Proteomes" id="UP001162483"/>
    </source>
</evidence>
<dbReference type="SMART" id="SM00408">
    <property type="entry name" value="IGc2"/>
    <property type="match status" value="3"/>
</dbReference>
<dbReference type="SUPFAM" id="SSF48726">
    <property type="entry name" value="Immunoglobulin"/>
    <property type="match status" value="3"/>
</dbReference>
<organism evidence="2 3">
    <name type="scientific">Staurois parvus</name>
    <dbReference type="NCBI Taxonomy" id="386267"/>
    <lineage>
        <taxon>Eukaryota</taxon>
        <taxon>Metazoa</taxon>
        <taxon>Chordata</taxon>
        <taxon>Craniata</taxon>
        <taxon>Vertebrata</taxon>
        <taxon>Euteleostomi</taxon>
        <taxon>Amphibia</taxon>
        <taxon>Batrachia</taxon>
        <taxon>Anura</taxon>
        <taxon>Neobatrachia</taxon>
        <taxon>Ranoidea</taxon>
        <taxon>Ranidae</taxon>
        <taxon>Staurois</taxon>
    </lineage>
</organism>
<feature type="non-terminal residue" evidence="2">
    <location>
        <position position="280"/>
    </location>
</feature>
<dbReference type="SMART" id="SM00409">
    <property type="entry name" value="IG"/>
    <property type="match status" value="3"/>
</dbReference>
<dbReference type="InterPro" id="IPR007110">
    <property type="entry name" value="Ig-like_dom"/>
</dbReference>
<dbReference type="InterPro" id="IPR013783">
    <property type="entry name" value="Ig-like_fold"/>
</dbReference>
<dbReference type="InterPro" id="IPR003598">
    <property type="entry name" value="Ig_sub2"/>
</dbReference>
<comment type="caution">
    <text evidence="2">The sequence shown here is derived from an EMBL/GenBank/DDBJ whole genome shotgun (WGS) entry which is preliminary data.</text>
</comment>
<proteinExistence type="predicted"/>
<sequence length="280" mass="30615">MPPNIAGINGIHNITSLKDKQVTLECKSDAVPPPEITWLKDNKPLLPNVRIRIESDGRFVHINSAEVEDAGHYICIARNIAGKTTREFILNIYVPPTIKDGPILVTTFVNNPANLECKAAGVPLPRISWRKNGAILHENNVRYTVMESGTVYFSSASVTDSGLYTCLAANAAGSTQKQIELLVYDPPLINPGQTNITTIVNNQKTLKCEVTGNPKPRVEWRKNGLLINTDMNQNIYRFLSSGSLIIISPTVEDTGMYVCSASNDAGHDELAIYLSVLGKA</sequence>
<dbReference type="PANTHER" id="PTHR45080">
    <property type="entry name" value="CONTACTIN 5"/>
    <property type="match status" value="1"/>
</dbReference>
<dbReference type="Pfam" id="PF07679">
    <property type="entry name" value="I-set"/>
    <property type="match status" value="3"/>
</dbReference>
<dbReference type="PANTHER" id="PTHR45080:SF28">
    <property type="entry name" value="HEMICENTIN-2"/>
    <property type="match status" value="1"/>
</dbReference>
<reference evidence="2" key="1">
    <citation type="submission" date="2023-05" db="EMBL/GenBank/DDBJ databases">
        <authorList>
            <person name="Stuckert A."/>
        </authorList>
    </citation>
    <scope>NUCLEOTIDE SEQUENCE</scope>
</reference>
<dbReference type="Proteomes" id="UP001162483">
    <property type="component" value="Unassembled WGS sequence"/>
</dbReference>
<feature type="domain" description="Ig-like" evidence="1">
    <location>
        <begin position="96"/>
        <end position="180"/>
    </location>
</feature>
<dbReference type="EMBL" id="CATNWA010010347">
    <property type="protein sequence ID" value="CAI9559745.1"/>
    <property type="molecule type" value="Genomic_DNA"/>
</dbReference>
<dbReference type="PROSITE" id="PS50835">
    <property type="entry name" value="IG_LIKE"/>
    <property type="match status" value="3"/>
</dbReference>